<protein>
    <submittedName>
        <fullName evidence="1">Uncharacterized protein</fullName>
    </submittedName>
</protein>
<dbReference type="EMBL" id="UINC01185878">
    <property type="protein sequence ID" value="SVD97804.1"/>
    <property type="molecule type" value="Genomic_DNA"/>
</dbReference>
<organism evidence="1">
    <name type="scientific">marine metagenome</name>
    <dbReference type="NCBI Taxonomy" id="408172"/>
    <lineage>
        <taxon>unclassified sequences</taxon>
        <taxon>metagenomes</taxon>
        <taxon>ecological metagenomes</taxon>
    </lineage>
</organism>
<evidence type="ECO:0000313" key="1">
    <source>
        <dbReference type="EMBL" id="SVD97804.1"/>
    </source>
</evidence>
<gene>
    <name evidence="1" type="ORF">METZ01_LOCUS450658</name>
</gene>
<reference evidence="1" key="1">
    <citation type="submission" date="2018-05" db="EMBL/GenBank/DDBJ databases">
        <authorList>
            <person name="Lanie J.A."/>
            <person name="Ng W.-L."/>
            <person name="Kazmierczak K.M."/>
            <person name="Andrzejewski T.M."/>
            <person name="Davidsen T.M."/>
            <person name="Wayne K.J."/>
            <person name="Tettelin H."/>
            <person name="Glass J.I."/>
            <person name="Rusch D."/>
            <person name="Podicherti R."/>
            <person name="Tsui H.-C.T."/>
            <person name="Winkler M.E."/>
        </authorList>
    </citation>
    <scope>NUCLEOTIDE SEQUENCE</scope>
</reference>
<accession>A0A382ZQN3</accession>
<name>A0A382ZQN3_9ZZZZ</name>
<sequence>MKNILARGGIEFLAVFLGIALSFYVEAWQTEKDNEGKKDQYLSDLVNTLEVDIQQIYKLLETLINSDKLIAEIQSDIDKNHSTYSDAEILKKLLDIEVGFSFFPQDGIFNQLISTGSFELIKNVELKNILLEMYNHQKQRNYATSTEIDHYNIRFRNEILDQFRVSFNYNSYDGAFYGSRTINQYKFNQTYYMSNAFYGLLSQANLYGNMYTRQL</sequence>
<proteinExistence type="predicted"/>
<feature type="non-terminal residue" evidence="1">
    <location>
        <position position="215"/>
    </location>
</feature>
<dbReference type="AlphaFoldDB" id="A0A382ZQN3"/>